<name>A0A7K4JV30_GEOCA</name>
<evidence type="ECO:0000256" key="2">
    <source>
        <dbReference type="ARBA" id="ARBA00022525"/>
    </source>
</evidence>
<feature type="non-terminal residue" evidence="4">
    <location>
        <position position="1"/>
    </location>
</feature>
<dbReference type="PROSITE" id="PS51326">
    <property type="entry name" value="AVIDIN_2"/>
    <property type="match status" value="1"/>
</dbReference>
<dbReference type="Pfam" id="PF01382">
    <property type="entry name" value="Avidin"/>
    <property type="match status" value="1"/>
</dbReference>
<sequence>LGTLLSVHQQCNLTGCWKNELGSWMKVGAVDNQGNFSGEYHTAVSSTQKPIKPCPLVGSQ</sequence>
<evidence type="ECO:0000256" key="3">
    <source>
        <dbReference type="ARBA" id="ARBA00022729"/>
    </source>
</evidence>
<gene>
    <name evidence="4" type="primary">Avd_4</name>
    <name evidence="4" type="ORF">GEOCAL_R14311</name>
</gene>
<dbReference type="GO" id="GO:0005576">
    <property type="term" value="C:extracellular region"/>
    <property type="evidence" value="ECO:0007669"/>
    <property type="project" value="UniProtKB-SubCell"/>
</dbReference>
<dbReference type="Gene3D" id="2.40.128.30">
    <property type="entry name" value="Avidin-like"/>
    <property type="match status" value="1"/>
</dbReference>
<evidence type="ECO:0000313" key="5">
    <source>
        <dbReference type="Proteomes" id="UP000531151"/>
    </source>
</evidence>
<dbReference type="InterPro" id="IPR051764">
    <property type="entry name" value="Avidin/Streptavidin-rel"/>
</dbReference>
<proteinExistence type="predicted"/>
<dbReference type="PANTHER" id="PTHR34399">
    <property type="entry name" value="AVIDIN-RELATED"/>
    <property type="match status" value="1"/>
</dbReference>
<feature type="non-terminal residue" evidence="4">
    <location>
        <position position="60"/>
    </location>
</feature>
<reference evidence="4 5" key="1">
    <citation type="submission" date="2019-09" db="EMBL/GenBank/DDBJ databases">
        <title>Bird 10,000 Genomes (B10K) Project - Family phase.</title>
        <authorList>
            <person name="Zhang G."/>
        </authorList>
    </citation>
    <scope>NUCLEOTIDE SEQUENCE [LARGE SCALE GENOMIC DNA]</scope>
    <source>
        <strain evidence="4">B10K-CU-031-07</strain>
        <tissue evidence="4">Muscle</tissue>
    </source>
</reference>
<organism evidence="4 5">
    <name type="scientific">Geococcyx californianus</name>
    <name type="common">Greater roadrunner</name>
    <name type="synonym">Saurothera californiana</name>
    <dbReference type="NCBI Taxonomy" id="8947"/>
    <lineage>
        <taxon>Eukaryota</taxon>
        <taxon>Metazoa</taxon>
        <taxon>Chordata</taxon>
        <taxon>Craniata</taxon>
        <taxon>Vertebrata</taxon>
        <taxon>Euteleostomi</taxon>
        <taxon>Archelosauria</taxon>
        <taxon>Archosauria</taxon>
        <taxon>Dinosauria</taxon>
        <taxon>Saurischia</taxon>
        <taxon>Theropoda</taxon>
        <taxon>Coelurosauria</taxon>
        <taxon>Aves</taxon>
        <taxon>Neognathae</taxon>
        <taxon>Neoaves</taxon>
        <taxon>Otidimorphae</taxon>
        <taxon>Cuculiformes</taxon>
        <taxon>Neomorphidae</taxon>
        <taxon>Geococcyx</taxon>
    </lineage>
</organism>
<dbReference type="Proteomes" id="UP000531151">
    <property type="component" value="Unassembled WGS sequence"/>
</dbReference>
<dbReference type="PANTHER" id="PTHR34399:SF3">
    <property type="entry name" value="AVID PROTEIN-RELATED"/>
    <property type="match status" value="1"/>
</dbReference>
<keyword evidence="3" id="KW-0732">Signal</keyword>
<comment type="caution">
    <text evidence="4">The sequence shown here is derived from an EMBL/GenBank/DDBJ whole genome shotgun (WGS) entry which is preliminary data.</text>
</comment>
<comment type="subcellular location">
    <subcellularLocation>
        <location evidence="1">Secreted</location>
    </subcellularLocation>
</comment>
<accession>A0A7K4JV30</accession>
<keyword evidence="5" id="KW-1185">Reference proteome</keyword>
<protein>
    <submittedName>
        <fullName evidence="4">AVID protein</fullName>
    </submittedName>
</protein>
<dbReference type="EMBL" id="VWPV01211779">
    <property type="protein sequence ID" value="NWH69204.1"/>
    <property type="molecule type" value="Genomic_DNA"/>
</dbReference>
<dbReference type="GO" id="GO:0009374">
    <property type="term" value="F:biotin binding"/>
    <property type="evidence" value="ECO:0007669"/>
    <property type="project" value="InterPro"/>
</dbReference>
<dbReference type="InterPro" id="IPR005468">
    <property type="entry name" value="Avidin/str"/>
</dbReference>
<evidence type="ECO:0000256" key="1">
    <source>
        <dbReference type="ARBA" id="ARBA00004613"/>
    </source>
</evidence>
<keyword evidence="2" id="KW-0964">Secreted</keyword>
<evidence type="ECO:0000313" key="4">
    <source>
        <dbReference type="EMBL" id="NWH69204.1"/>
    </source>
</evidence>
<dbReference type="SUPFAM" id="SSF50876">
    <property type="entry name" value="Avidin/streptavidin"/>
    <property type="match status" value="1"/>
</dbReference>
<dbReference type="OrthoDB" id="9354216at2759"/>
<dbReference type="InterPro" id="IPR036896">
    <property type="entry name" value="Avidin-like_sf"/>
</dbReference>
<dbReference type="AlphaFoldDB" id="A0A7K4JV30"/>